<dbReference type="AlphaFoldDB" id="A0A6I0FJ04"/>
<feature type="domain" description="Transglycosylase SLT" evidence="2">
    <location>
        <begin position="42"/>
        <end position="153"/>
    </location>
</feature>
<dbReference type="Proteomes" id="UP000432715">
    <property type="component" value="Unassembled WGS sequence"/>
</dbReference>
<dbReference type="GO" id="GO:0008933">
    <property type="term" value="F:peptidoglycan lytic transglycosylase activity"/>
    <property type="evidence" value="ECO:0007669"/>
    <property type="project" value="InterPro"/>
</dbReference>
<evidence type="ECO:0000313" key="4">
    <source>
        <dbReference type="Proteomes" id="UP000432715"/>
    </source>
</evidence>
<evidence type="ECO:0000259" key="2">
    <source>
        <dbReference type="Pfam" id="PF01464"/>
    </source>
</evidence>
<dbReference type="PANTHER" id="PTHR37423:SF2">
    <property type="entry name" value="MEMBRANE-BOUND LYTIC MUREIN TRANSGLYCOSYLASE C"/>
    <property type="match status" value="1"/>
</dbReference>
<dbReference type="InterPro" id="IPR008258">
    <property type="entry name" value="Transglycosylase_SLT_dom_1"/>
</dbReference>
<dbReference type="EMBL" id="WBZC01000003">
    <property type="protein sequence ID" value="KAB3539097.1"/>
    <property type="molecule type" value="Genomic_DNA"/>
</dbReference>
<dbReference type="OrthoDB" id="9815002at2"/>
<evidence type="ECO:0000256" key="1">
    <source>
        <dbReference type="ARBA" id="ARBA00007734"/>
    </source>
</evidence>
<dbReference type="Pfam" id="PF01464">
    <property type="entry name" value="SLT"/>
    <property type="match status" value="1"/>
</dbReference>
<comment type="caution">
    <text evidence="3">The sequence shown here is derived from an EMBL/GenBank/DDBJ whole genome shotgun (WGS) entry which is preliminary data.</text>
</comment>
<sequence>MIFVSKKARFLIILLIIFIAGILLLNNADWILKTIYPIHYQEYIEKYSEIYNLDPYLVAAVIRNESSFNPKATSPKEARGLMQIAPITGEWASEKLKIDNYSVERLYEPELNIMIGCWYLNILYREFGDNLQLIIAAYNAGNGNVSRWLTNSEYSSDGKKLDVIPFGETKAYLERVNRDYNRYRIIYKEGAKGFLKYLMQYTLF</sequence>
<reference evidence="3 4" key="1">
    <citation type="submission" date="2019-10" db="EMBL/GenBank/DDBJ databases">
        <title>Alkaliphilus serpentinus sp. nov. and Alkaliphilus pronyensis sp. nov., two novel anaerobic alkaliphilic species isolated from the serpentinized-hosted hydrothermal field of the Prony Bay (New Caledonia).</title>
        <authorList>
            <person name="Postec A."/>
        </authorList>
    </citation>
    <scope>NUCLEOTIDE SEQUENCE [LARGE SCALE GENOMIC DNA]</scope>
    <source>
        <strain evidence="3 4">LacV</strain>
    </source>
</reference>
<gene>
    <name evidence="3" type="ORF">F8154_00970</name>
</gene>
<dbReference type="CDD" id="cd16896">
    <property type="entry name" value="LT_Slt70-like"/>
    <property type="match status" value="1"/>
</dbReference>
<accession>A0A6I0FJ04</accession>
<dbReference type="SUPFAM" id="SSF53955">
    <property type="entry name" value="Lysozyme-like"/>
    <property type="match status" value="1"/>
</dbReference>
<comment type="similarity">
    <text evidence="1">Belongs to the transglycosylase Slt family.</text>
</comment>
<organism evidence="3 4">
    <name type="scientific">Alkaliphilus pronyensis</name>
    <dbReference type="NCBI Taxonomy" id="1482732"/>
    <lineage>
        <taxon>Bacteria</taxon>
        <taxon>Bacillati</taxon>
        <taxon>Bacillota</taxon>
        <taxon>Clostridia</taxon>
        <taxon>Peptostreptococcales</taxon>
        <taxon>Natronincolaceae</taxon>
        <taxon>Alkaliphilus</taxon>
    </lineage>
</organism>
<dbReference type="Gene3D" id="1.10.530.10">
    <property type="match status" value="1"/>
</dbReference>
<dbReference type="InterPro" id="IPR023346">
    <property type="entry name" value="Lysozyme-like_dom_sf"/>
</dbReference>
<dbReference type="GO" id="GO:0016020">
    <property type="term" value="C:membrane"/>
    <property type="evidence" value="ECO:0007669"/>
    <property type="project" value="InterPro"/>
</dbReference>
<dbReference type="PANTHER" id="PTHR37423">
    <property type="entry name" value="SOLUBLE LYTIC MUREIN TRANSGLYCOSYLASE-RELATED"/>
    <property type="match status" value="1"/>
</dbReference>
<protein>
    <submittedName>
        <fullName evidence="3">Lytic transglycosylase domain-containing protein</fullName>
    </submittedName>
</protein>
<proteinExistence type="inferred from homology"/>
<evidence type="ECO:0000313" key="3">
    <source>
        <dbReference type="EMBL" id="KAB3539097.1"/>
    </source>
</evidence>
<keyword evidence="4" id="KW-1185">Reference proteome</keyword>
<dbReference type="GO" id="GO:0000270">
    <property type="term" value="P:peptidoglycan metabolic process"/>
    <property type="evidence" value="ECO:0007669"/>
    <property type="project" value="InterPro"/>
</dbReference>
<name>A0A6I0FJ04_9FIRM</name>
<dbReference type="PROSITE" id="PS00922">
    <property type="entry name" value="TRANSGLYCOSYLASE"/>
    <property type="match status" value="1"/>
</dbReference>
<dbReference type="InterPro" id="IPR000189">
    <property type="entry name" value="Transglyc_AS"/>
</dbReference>